<evidence type="ECO:0000313" key="2">
    <source>
        <dbReference type="Proteomes" id="UP000319716"/>
    </source>
</evidence>
<name>A0A4Y1ZF38_9BACL</name>
<proteinExistence type="predicted"/>
<dbReference type="EMBL" id="BEXB01000021">
    <property type="protein sequence ID" value="GAY77098.1"/>
    <property type="molecule type" value="Genomic_DNA"/>
</dbReference>
<evidence type="ECO:0000313" key="1">
    <source>
        <dbReference type="EMBL" id="GAY77098.1"/>
    </source>
</evidence>
<gene>
    <name evidence="1" type="ORF">NBRC111894_2652</name>
</gene>
<protein>
    <submittedName>
        <fullName evidence="1">Uncharacterized protein</fullName>
    </submittedName>
</protein>
<sequence>MGYCTPFDVLKVLSALEMTLAKFGQAPRFGAAVKKAEEVYVKNV</sequence>
<dbReference type="Gene3D" id="3.90.1150.10">
    <property type="entry name" value="Aspartate Aminotransferase, domain 1"/>
    <property type="match status" value="1"/>
</dbReference>
<dbReference type="InterPro" id="IPR015422">
    <property type="entry name" value="PyrdxlP-dep_Trfase_small"/>
</dbReference>
<reference evidence="1 2" key="1">
    <citation type="submission" date="2017-11" db="EMBL/GenBank/DDBJ databases">
        <title>Draft Genome Sequence of Sporolactobacillus inulinus NBRC 111894 Isolated from Koso, a Japanese Sugar-Vegetable Fermented Beverage.</title>
        <authorList>
            <person name="Chiou T.Y."/>
            <person name="Oshima K."/>
            <person name="Suda W."/>
            <person name="Hattori M."/>
            <person name="Takahashi T."/>
        </authorList>
    </citation>
    <scope>NUCLEOTIDE SEQUENCE [LARGE SCALE GENOMIC DNA]</scope>
    <source>
        <strain evidence="1 2">NBRC111894</strain>
    </source>
</reference>
<comment type="caution">
    <text evidence="1">The sequence shown here is derived from an EMBL/GenBank/DDBJ whole genome shotgun (WGS) entry which is preliminary data.</text>
</comment>
<accession>A0A4Y1ZF38</accession>
<organism evidence="1 2">
    <name type="scientific">Sporolactobacillus inulinus</name>
    <dbReference type="NCBI Taxonomy" id="2078"/>
    <lineage>
        <taxon>Bacteria</taxon>
        <taxon>Bacillati</taxon>
        <taxon>Bacillota</taxon>
        <taxon>Bacilli</taxon>
        <taxon>Bacillales</taxon>
        <taxon>Sporolactobacillaceae</taxon>
        <taxon>Sporolactobacillus</taxon>
    </lineage>
</organism>
<dbReference type="AlphaFoldDB" id="A0A4Y1ZF38"/>
<dbReference type="Proteomes" id="UP000319716">
    <property type="component" value="Unassembled WGS sequence"/>
</dbReference>